<protein>
    <submittedName>
        <fullName evidence="5">Tyrosine-type recombinase/integrase</fullName>
    </submittedName>
</protein>
<dbReference type="Gene3D" id="1.10.443.10">
    <property type="entry name" value="Intergrase catalytic core"/>
    <property type="match status" value="1"/>
</dbReference>
<dbReference type="PANTHER" id="PTHR30349:SF41">
    <property type="entry name" value="INTEGRASE_RECOMBINASE PROTEIN MJ0367-RELATED"/>
    <property type="match status" value="1"/>
</dbReference>
<keyword evidence="3" id="KW-0233">DNA recombination</keyword>
<gene>
    <name evidence="5" type="ORF">H9913_05845</name>
</gene>
<evidence type="ECO:0000313" key="6">
    <source>
        <dbReference type="Proteomes" id="UP000823850"/>
    </source>
</evidence>
<dbReference type="PROSITE" id="PS51898">
    <property type="entry name" value="TYR_RECOMBINASE"/>
    <property type="match status" value="1"/>
</dbReference>
<dbReference type="Gene3D" id="1.10.150.130">
    <property type="match status" value="1"/>
</dbReference>
<dbReference type="GO" id="GO:0003677">
    <property type="term" value="F:DNA binding"/>
    <property type="evidence" value="ECO:0007669"/>
    <property type="project" value="UniProtKB-KW"/>
</dbReference>
<organism evidence="5 6">
    <name type="scientific">Candidatus Blautia stercoripullorum</name>
    <dbReference type="NCBI Taxonomy" id="2838502"/>
    <lineage>
        <taxon>Bacteria</taxon>
        <taxon>Bacillati</taxon>
        <taxon>Bacillota</taxon>
        <taxon>Clostridia</taxon>
        <taxon>Lachnospirales</taxon>
        <taxon>Lachnospiraceae</taxon>
        <taxon>Blautia</taxon>
    </lineage>
</organism>
<sequence length="372" mass="43349">MKHYEVGSVQFDGKTYFLVRRTEDASICLLPTKYLKHKTKANCSPNTVERSARALSYFMEYMRERNMQFEDVYDLAYSRQMELFQQFLFWIKSGKHLETPSAKTCLNATCNSYLREVFGLYQFMELEYEQFGSLKVLSDRTITYTTSVGIKKTMVCRSFTGYLKETKTKGRSIEREKIIQLLDACTNCRDQLLLLLLAETGFRIGELLGVRYIEDIDYQGYRIRVQPREDNENEARAKYAEDRWAKVSKETFDILLFYYATYHDLMKESQYLFIVIKGETAGSALTANAVSALLRRLTGKTGIKVTPHMLRHYFANERRKNGWALEVISKALGHKKLETTMDYINIGNEELADATDELFRKNKALYMADKLL</sequence>
<evidence type="ECO:0000313" key="5">
    <source>
        <dbReference type="EMBL" id="HJD39532.1"/>
    </source>
</evidence>
<name>A0A9D2R810_9FIRM</name>
<dbReference type="InterPro" id="IPR050090">
    <property type="entry name" value="Tyrosine_recombinase_XerCD"/>
</dbReference>
<dbReference type="GO" id="GO:0015074">
    <property type="term" value="P:DNA integration"/>
    <property type="evidence" value="ECO:0007669"/>
    <property type="project" value="InterPro"/>
</dbReference>
<reference evidence="5" key="1">
    <citation type="journal article" date="2021" name="PeerJ">
        <title>Extensive microbial diversity within the chicken gut microbiome revealed by metagenomics and culture.</title>
        <authorList>
            <person name="Gilroy R."/>
            <person name="Ravi A."/>
            <person name="Getino M."/>
            <person name="Pursley I."/>
            <person name="Horton D.L."/>
            <person name="Alikhan N.F."/>
            <person name="Baker D."/>
            <person name="Gharbi K."/>
            <person name="Hall N."/>
            <person name="Watson M."/>
            <person name="Adriaenssens E.M."/>
            <person name="Foster-Nyarko E."/>
            <person name="Jarju S."/>
            <person name="Secka A."/>
            <person name="Antonio M."/>
            <person name="Oren A."/>
            <person name="Chaudhuri R.R."/>
            <person name="La Ragione R."/>
            <person name="Hildebrand F."/>
            <person name="Pallen M.J."/>
        </authorList>
    </citation>
    <scope>NUCLEOTIDE SEQUENCE</scope>
    <source>
        <strain evidence="5">ChiW19-6364</strain>
    </source>
</reference>
<keyword evidence="2" id="KW-0238">DNA-binding</keyword>
<evidence type="ECO:0000256" key="2">
    <source>
        <dbReference type="ARBA" id="ARBA00023125"/>
    </source>
</evidence>
<dbReference type="InterPro" id="IPR013762">
    <property type="entry name" value="Integrase-like_cat_sf"/>
</dbReference>
<evidence type="ECO:0000256" key="1">
    <source>
        <dbReference type="ARBA" id="ARBA00008857"/>
    </source>
</evidence>
<accession>A0A9D2R810</accession>
<reference evidence="5" key="2">
    <citation type="submission" date="2021-04" db="EMBL/GenBank/DDBJ databases">
        <authorList>
            <person name="Gilroy R."/>
        </authorList>
    </citation>
    <scope>NUCLEOTIDE SEQUENCE</scope>
    <source>
        <strain evidence="5">ChiW19-6364</strain>
    </source>
</reference>
<comment type="caution">
    <text evidence="5">The sequence shown here is derived from an EMBL/GenBank/DDBJ whole genome shotgun (WGS) entry which is preliminary data.</text>
</comment>
<dbReference type="Pfam" id="PF00589">
    <property type="entry name" value="Phage_integrase"/>
    <property type="match status" value="1"/>
</dbReference>
<proteinExistence type="inferred from homology"/>
<dbReference type="AlphaFoldDB" id="A0A9D2R810"/>
<dbReference type="PANTHER" id="PTHR30349">
    <property type="entry name" value="PHAGE INTEGRASE-RELATED"/>
    <property type="match status" value="1"/>
</dbReference>
<dbReference type="InterPro" id="IPR002104">
    <property type="entry name" value="Integrase_catalytic"/>
</dbReference>
<comment type="similarity">
    <text evidence="1">Belongs to the 'phage' integrase family.</text>
</comment>
<dbReference type="InterPro" id="IPR011010">
    <property type="entry name" value="DNA_brk_join_enz"/>
</dbReference>
<dbReference type="InterPro" id="IPR010998">
    <property type="entry name" value="Integrase_recombinase_N"/>
</dbReference>
<dbReference type="SUPFAM" id="SSF56349">
    <property type="entry name" value="DNA breaking-rejoining enzymes"/>
    <property type="match status" value="1"/>
</dbReference>
<dbReference type="GO" id="GO:0006310">
    <property type="term" value="P:DNA recombination"/>
    <property type="evidence" value="ECO:0007669"/>
    <property type="project" value="UniProtKB-KW"/>
</dbReference>
<dbReference type="Proteomes" id="UP000823850">
    <property type="component" value="Unassembled WGS sequence"/>
</dbReference>
<evidence type="ECO:0000256" key="3">
    <source>
        <dbReference type="ARBA" id="ARBA00023172"/>
    </source>
</evidence>
<feature type="domain" description="Tyr recombinase" evidence="4">
    <location>
        <begin position="168"/>
        <end position="356"/>
    </location>
</feature>
<dbReference type="EMBL" id="DWUX01000109">
    <property type="protein sequence ID" value="HJD39532.1"/>
    <property type="molecule type" value="Genomic_DNA"/>
</dbReference>
<evidence type="ECO:0000259" key="4">
    <source>
        <dbReference type="PROSITE" id="PS51898"/>
    </source>
</evidence>